<dbReference type="Proteomes" id="UP000256977">
    <property type="component" value="Unassembled WGS sequence"/>
</dbReference>
<dbReference type="Gene3D" id="3.40.630.30">
    <property type="match status" value="1"/>
</dbReference>
<dbReference type="EMBL" id="QRDZ01000029">
    <property type="protein sequence ID" value="RED60666.1"/>
    <property type="molecule type" value="Genomic_DNA"/>
</dbReference>
<gene>
    <name evidence="1" type="ORF">DFP98_12979</name>
</gene>
<name>A0A3D9IHR0_9BACL</name>
<accession>A0A3D9IHR0</accession>
<organism evidence="1 2">
    <name type="scientific">Cohnella phaseoli</name>
    <dbReference type="NCBI Taxonomy" id="456490"/>
    <lineage>
        <taxon>Bacteria</taxon>
        <taxon>Bacillati</taxon>
        <taxon>Bacillota</taxon>
        <taxon>Bacilli</taxon>
        <taxon>Bacillales</taxon>
        <taxon>Paenibacillaceae</taxon>
        <taxon>Cohnella</taxon>
    </lineage>
</organism>
<reference evidence="1 2" key="1">
    <citation type="submission" date="2018-07" db="EMBL/GenBank/DDBJ databases">
        <title>Genomic Encyclopedia of Type Strains, Phase III (KMG-III): the genomes of soil and plant-associated and newly described type strains.</title>
        <authorList>
            <person name="Whitman W."/>
        </authorList>
    </citation>
    <scope>NUCLEOTIDE SEQUENCE [LARGE SCALE GENOMIC DNA]</scope>
    <source>
        <strain evidence="1 2">CECT 7287</strain>
    </source>
</reference>
<evidence type="ECO:0000313" key="1">
    <source>
        <dbReference type="EMBL" id="RED60666.1"/>
    </source>
</evidence>
<sequence length="170" mass="19322">MTVTFQRCVEDNDYAKVSLFMVERRRDLHPSLCTVDMVTLLYGYMADGQLHYGVNGDGQVVGASGLYFEELEKGAQARSALLDICIVDKERRGSRVFARGLQYMIEHISEHHPEVEVVRLCALSDNPYLCKLYAKFARFEGTREGSVGQESVFSAEIPHIRYILNRLNPL</sequence>
<evidence type="ECO:0000313" key="2">
    <source>
        <dbReference type="Proteomes" id="UP000256977"/>
    </source>
</evidence>
<dbReference type="SUPFAM" id="SSF55729">
    <property type="entry name" value="Acyl-CoA N-acyltransferases (Nat)"/>
    <property type="match status" value="1"/>
</dbReference>
<protein>
    <recommendedName>
        <fullName evidence="3">Acetyltransferase (GNAT) family protein</fullName>
    </recommendedName>
</protein>
<comment type="caution">
    <text evidence="1">The sequence shown here is derived from an EMBL/GenBank/DDBJ whole genome shotgun (WGS) entry which is preliminary data.</text>
</comment>
<dbReference type="InterPro" id="IPR016181">
    <property type="entry name" value="Acyl_CoA_acyltransferase"/>
</dbReference>
<dbReference type="RefSeq" id="WP_116064102.1">
    <property type="nucleotide sequence ID" value="NZ_QRDZ01000029.1"/>
</dbReference>
<dbReference type="OrthoDB" id="2968015at2"/>
<keyword evidence="2" id="KW-1185">Reference proteome</keyword>
<evidence type="ECO:0008006" key="3">
    <source>
        <dbReference type="Google" id="ProtNLM"/>
    </source>
</evidence>
<proteinExistence type="predicted"/>
<dbReference type="AlphaFoldDB" id="A0A3D9IHR0"/>